<evidence type="ECO:0000313" key="3">
    <source>
        <dbReference type="Proteomes" id="UP000634136"/>
    </source>
</evidence>
<keyword evidence="2" id="KW-0808">Transferase</keyword>
<feature type="compositionally biased region" description="Basic and acidic residues" evidence="1">
    <location>
        <begin position="66"/>
        <end position="83"/>
    </location>
</feature>
<accession>A0A835CGC8</accession>
<feature type="region of interest" description="Disordered" evidence="1">
    <location>
        <begin position="66"/>
        <end position="130"/>
    </location>
</feature>
<reference evidence="2" key="1">
    <citation type="submission" date="2020-09" db="EMBL/GenBank/DDBJ databases">
        <title>Genome-Enabled Discovery of Anthraquinone Biosynthesis in Senna tora.</title>
        <authorList>
            <person name="Kang S.-H."/>
            <person name="Pandey R.P."/>
            <person name="Lee C.-M."/>
            <person name="Sim J.-S."/>
            <person name="Jeong J.-T."/>
            <person name="Choi B.-S."/>
            <person name="Jung M."/>
            <person name="Ginzburg D."/>
            <person name="Zhao K."/>
            <person name="Won S.Y."/>
            <person name="Oh T.-J."/>
            <person name="Yu Y."/>
            <person name="Kim N.-H."/>
            <person name="Lee O.R."/>
            <person name="Lee T.-H."/>
            <person name="Bashyal P."/>
            <person name="Kim T.-S."/>
            <person name="Lee W.-H."/>
            <person name="Kawkins C."/>
            <person name="Kim C.-K."/>
            <person name="Kim J.S."/>
            <person name="Ahn B.O."/>
            <person name="Rhee S.Y."/>
            <person name="Sohng J.K."/>
        </authorList>
    </citation>
    <scope>NUCLEOTIDE SEQUENCE</scope>
    <source>
        <tissue evidence="2">Leaf</tissue>
    </source>
</reference>
<proteinExistence type="predicted"/>
<dbReference type="EMBL" id="JAAIUW010000002">
    <property type="protein sequence ID" value="KAF7840556.1"/>
    <property type="molecule type" value="Genomic_DNA"/>
</dbReference>
<protein>
    <submittedName>
        <fullName evidence="2">Acyl-CoA--sterol O-acyltransferase 1</fullName>
    </submittedName>
</protein>
<dbReference type="AlphaFoldDB" id="A0A835CGC8"/>
<feature type="compositionally biased region" description="Basic and acidic residues" evidence="1">
    <location>
        <begin position="107"/>
        <end position="130"/>
    </location>
</feature>
<evidence type="ECO:0000313" key="2">
    <source>
        <dbReference type="EMBL" id="KAF7840556.1"/>
    </source>
</evidence>
<dbReference type="Proteomes" id="UP000634136">
    <property type="component" value="Unassembled WGS sequence"/>
</dbReference>
<keyword evidence="3" id="KW-1185">Reference proteome</keyword>
<feature type="compositionally biased region" description="Acidic residues" evidence="1">
    <location>
        <begin position="84"/>
        <end position="102"/>
    </location>
</feature>
<dbReference type="GO" id="GO:0016746">
    <property type="term" value="F:acyltransferase activity"/>
    <property type="evidence" value="ECO:0007669"/>
    <property type="project" value="UniProtKB-KW"/>
</dbReference>
<name>A0A835CGC8_9FABA</name>
<keyword evidence="2" id="KW-0012">Acyltransferase</keyword>
<evidence type="ECO:0000256" key="1">
    <source>
        <dbReference type="SAM" id="MobiDB-lite"/>
    </source>
</evidence>
<organism evidence="2 3">
    <name type="scientific">Senna tora</name>
    <dbReference type="NCBI Taxonomy" id="362788"/>
    <lineage>
        <taxon>Eukaryota</taxon>
        <taxon>Viridiplantae</taxon>
        <taxon>Streptophyta</taxon>
        <taxon>Embryophyta</taxon>
        <taxon>Tracheophyta</taxon>
        <taxon>Spermatophyta</taxon>
        <taxon>Magnoliopsida</taxon>
        <taxon>eudicotyledons</taxon>
        <taxon>Gunneridae</taxon>
        <taxon>Pentapetalae</taxon>
        <taxon>rosids</taxon>
        <taxon>fabids</taxon>
        <taxon>Fabales</taxon>
        <taxon>Fabaceae</taxon>
        <taxon>Caesalpinioideae</taxon>
        <taxon>Cassia clade</taxon>
        <taxon>Senna</taxon>
    </lineage>
</organism>
<sequence length="177" mass="20561">MEAIENEKKLGVEIVAVLVRFQHQGKNHNLDAVIEQRLVRIQRLGMSILEFVVGWIFEDFDGERGESNEAFEGEGRVRERAMAESEEQELEVSEPSDEEGESTSEMNRVKIERKTKKEVNDRQKREESKKGFIGRKKLAYEKAIAQTRLIVIGNGLRRNVFIKSKEGWRWKEKGRGE</sequence>
<comment type="caution">
    <text evidence="2">The sequence shown here is derived from an EMBL/GenBank/DDBJ whole genome shotgun (WGS) entry which is preliminary data.</text>
</comment>
<gene>
    <name evidence="2" type="ORF">G2W53_002854</name>
</gene>